<dbReference type="EMBL" id="LSMT01000240">
    <property type="protein sequence ID" value="PFX22422.1"/>
    <property type="molecule type" value="Genomic_DNA"/>
</dbReference>
<dbReference type="PANTHER" id="PTHR24247">
    <property type="entry name" value="5-HYDROXYTRYPTAMINE RECEPTOR"/>
    <property type="match status" value="1"/>
</dbReference>
<feature type="transmembrane region" description="Helical" evidence="10">
    <location>
        <begin position="47"/>
        <end position="68"/>
    </location>
</feature>
<dbReference type="GO" id="GO:0007268">
    <property type="term" value="P:chemical synaptic transmission"/>
    <property type="evidence" value="ECO:0007669"/>
    <property type="project" value="TreeGrafter"/>
</dbReference>
<evidence type="ECO:0000256" key="10">
    <source>
        <dbReference type="SAM" id="Phobius"/>
    </source>
</evidence>
<dbReference type="PANTHER" id="PTHR24247:SF202">
    <property type="entry name" value="5-HYDROXYTRYPTAMINE RECEPTOR 1"/>
    <property type="match status" value="1"/>
</dbReference>
<dbReference type="Gene3D" id="1.20.1070.10">
    <property type="entry name" value="Rhodopsin 7-helix transmembrane proteins"/>
    <property type="match status" value="1"/>
</dbReference>
<sequence>MTDCTLDGKLWTSLIFFFVIAVLAIFGNALVCAAFATNKRLRILTNYYVVSLAVSDILVGSINIPLWMYIMKKEHCKTKYGSSLYEAFIIFDILCGTASIWNMTAISIDRFAAVVYPTVYKHRMKSTKLAGWTILGVWIFSLFVALFRLAFQKFNYAIFVVTLGFFIPLLLILFTYGNIYRVVRYRAKWTGSVLIEIKLARTLSIVIGAFILCWGPFFILNIVTKYCPVTCDYEVAIKVIKWLQYASTCINPIIYTIRNREFRFTFHKLIFRCSHRNGKYAFNPQEKRSSWWGCCQLGGPIDADFGESRSRYPTYTEEASLCNSRLRSSTTPTKVQGTTLAFDNLSSSQHVQSSCNTTQRFRS</sequence>
<comment type="caution">
    <text evidence="12">The sequence shown here is derived from an EMBL/GenBank/DDBJ whole genome shotgun (WGS) entry which is preliminary data.</text>
</comment>
<dbReference type="PROSITE" id="PS00237">
    <property type="entry name" value="G_PROTEIN_RECEP_F1_1"/>
    <property type="match status" value="1"/>
</dbReference>
<evidence type="ECO:0000313" key="13">
    <source>
        <dbReference type="Proteomes" id="UP000225706"/>
    </source>
</evidence>
<dbReference type="SMART" id="SM01381">
    <property type="entry name" value="7TM_GPCR_Srsx"/>
    <property type="match status" value="1"/>
</dbReference>
<reference evidence="13" key="1">
    <citation type="journal article" date="2017" name="bioRxiv">
        <title>Comparative analysis of the genomes of Stylophora pistillata and Acropora digitifera provides evidence for extensive differences between species of corals.</title>
        <authorList>
            <person name="Voolstra C.R."/>
            <person name="Li Y."/>
            <person name="Liew Y.J."/>
            <person name="Baumgarten S."/>
            <person name="Zoccola D."/>
            <person name="Flot J.-F."/>
            <person name="Tambutte S."/>
            <person name="Allemand D."/>
            <person name="Aranda M."/>
        </authorList>
    </citation>
    <scope>NUCLEOTIDE SEQUENCE [LARGE SCALE GENOMIC DNA]</scope>
</reference>
<dbReference type="AlphaFoldDB" id="A0A2B4S1P9"/>
<dbReference type="STRING" id="50429.A0A2B4S1P9"/>
<keyword evidence="3 9" id="KW-0812">Transmembrane</keyword>
<evidence type="ECO:0000256" key="8">
    <source>
        <dbReference type="ARBA" id="ARBA00023224"/>
    </source>
</evidence>
<dbReference type="CDD" id="cd14967">
    <property type="entry name" value="7tmA_amine_R-like"/>
    <property type="match status" value="1"/>
</dbReference>
<gene>
    <name evidence="12" type="primary">HRH2</name>
    <name evidence="12" type="ORF">AWC38_SpisGene13051</name>
</gene>
<feature type="transmembrane region" description="Helical" evidence="10">
    <location>
        <begin position="156"/>
        <end position="179"/>
    </location>
</feature>
<evidence type="ECO:0000256" key="5">
    <source>
        <dbReference type="ARBA" id="ARBA00023040"/>
    </source>
</evidence>
<evidence type="ECO:0000256" key="1">
    <source>
        <dbReference type="ARBA" id="ARBA00004651"/>
    </source>
</evidence>
<evidence type="ECO:0000256" key="2">
    <source>
        <dbReference type="ARBA" id="ARBA00022475"/>
    </source>
</evidence>
<comment type="similarity">
    <text evidence="9">Belongs to the G-protein coupled receptor 1 family.</text>
</comment>
<keyword evidence="4 10" id="KW-1133">Transmembrane helix</keyword>
<keyword evidence="13" id="KW-1185">Reference proteome</keyword>
<dbReference type="GO" id="GO:0005886">
    <property type="term" value="C:plasma membrane"/>
    <property type="evidence" value="ECO:0007669"/>
    <property type="project" value="UniProtKB-SubCell"/>
</dbReference>
<evidence type="ECO:0000256" key="9">
    <source>
        <dbReference type="RuleBase" id="RU000688"/>
    </source>
</evidence>
<dbReference type="PRINTS" id="PR00237">
    <property type="entry name" value="GPCRRHODOPSN"/>
</dbReference>
<dbReference type="PROSITE" id="PS50262">
    <property type="entry name" value="G_PROTEIN_RECEP_F1_2"/>
    <property type="match status" value="1"/>
</dbReference>
<dbReference type="SUPFAM" id="SSF81321">
    <property type="entry name" value="Family A G protein-coupled receptor-like"/>
    <property type="match status" value="1"/>
</dbReference>
<feature type="transmembrane region" description="Helical" evidence="10">
    <location>
        <begin position="15"/>
        <end position="35"/>
    </location>
</feature>
<protein>
    <submittedName>
        <fullName evidence="12">Histamine H2 receptor</fullName>
    </submittedName>
</protein>
<dbReference type="GO" id="GO:0004993">
    <property type="term" value="F:G protein-coupled serotonin receptor activity"/>
    <property type="evidence" value="ECO:0007669"/>
    <property type="project" value="TreeGrafter"/>
</dbReference>
<evidence type="ECO:0000256" key="3">
    <source>
        <dbReference type="ARBA" id="ARBA00022692"/>
    </source>
</evidence>
<dbReference type="Pfam" id="PF00001">
    <property type="entry name" value="7tm_1"/>
    <property type="match status" value="2"/>
</dbReference>
<evidence type="ECO:0000256" key="6">
    <source>
        <dbReference type="ARBA" id="ARBA00023136"/>
    </source>
</evidence>
<dbReference type="InterPro" id="IPR000276">
    <property type="entry name" value="GPCR_Rhodpsn"/>
</dbReference>
<keyword evidence="7 9" id="KW-0675">Receptor</keyword>
<evidence type="ECO:0000313" key="12">
    <source>
        <dbReference type="EMBL" id="PFX22422.1"/>
    </source>
</evidence>
<name>A0A2B4S1P9_STYPI</name>
<evidence type="ECO:0000256" key="7">
    <source>
        <dbReference type="ARBA" id="ARBA00023170"/>
    </source>
</evidence>
<dbReference type="OrthoDB" id="9445642at2759"/>
<comment type="subcellular location">
    <subcellularLocation>
        <location evidence="1">Cell membrane</location>
        <topology evidence="1">Multi-pass membrane protein</topology>
    </subcellularLocation>
</comment>
<feature type="domain" description="G-protein coupled receptors family 1 profile" evidence="11">
    <location>
        <begin position="27"/>
        <end position="255"/>
    </location>
</feature>
<feature type="transmembrane region" description="Helical" evidence="10">
    <location>
        <begin position="129"/>
        <end position="150"/>
    </location>
</feature>
<evidence type="ECO:0000256" key="4">
    <source>
        <dbReference type="ARBA" id="ARBA00022989"/>
    </source>
</evidence>
<keyword evidence="8 9" id="KW-0807">Transducer</keyword>
<accession>A0A2B4S1P9</accession>
<evidence type="ECO:0000259" key="11">
    <source>
        <dbReference type="PROSITE" id="PS50262"/>
    </source>
</evidence>
<feature type="transmembrane region" description="Helical" evidence="10">
    <location>
        <begin position="88"/>
        <end position="108"/>
    </location>
</feature>
<keyword evidence="6 10" id="KW-0472">Membrane</keyword>
<keyword evidence="2" id="KW-1003">Cell membrane</keyword>
<feature type="transmembrane region" description="Helical" evidence="10">
    <location>
        <begin position="199"/>
        <end position="220"/>
    </location>
</feature>
<keyword evidence="5 9" id="KW-0297">G-protein coupled receptor</keyword>
<organism evidence="12 13">
    <name type="scientific">Stylophora pistillata</name>
    <name type="common">Smooth cauliflower coral</name>
    <dbReference type="NCBI Taxonomy" id="50429"/>
    <lineage>
        <taxon>Eukaryota</taxon>
        <taxon>Metazoa</taxon>
        <taxon>Cnidaria</taxon>
        <taxon>Anthozoa</taxon>
        <taxon>Hexacorallia</taxon>
        <taxon>Scleractinia</taxon>
        <taxon>Astrocoeniina</taxon>
        <taxon>Pocilloporidae</taxon>
        <taxon>Stylophora</taxon>
    </lineage>
</organism>
<dbReference type="GO" id="GO:0030594">
    <property type="term" value="F:neurotransmitter receptor activity"/>
    <property type="evidence" value="ECO:0007669"/>
    <property type="project" value="TreeGrafter"/>
</dbReference>
<dbReference type="GO" id="GO:0007187">
    <property type="term" value="P:G protein-coupled receptor signaling pathway, coupled to cyclic nucleotide second messenger"/>
    <property type="evidence" value="ECO:0007669"/>
    <property type="project" value="TreeGrafter"/>
</dbReference>
<dbReference type="GO" id="GO:0045202">
    <property type="term" value="C:synapse"/>
    <property type="evidence" value="ECO:0007669"/>
    <property type="project" value="GOC"/>
</dbReference>
<proteinExistence type="inferred from homology"/>
<dbReference type="GO" id="GO:0030425">
    <property type="term" value="C:dendrite"/>
    <property type="evidence" value="ECO:0007669"/>
    <property type="project" value="TreeGrafter"/>
</dbReference>
<dbReference type="InterPro" id="IPR017452">
    <property type="entry name" value="GPCR_Rhodpsn_7TM"/>
</dbReference>
<dbReference type="Proteomes" id="UP000225706">
    <property type="component" value="Unassembled WGS sequence"/>
</dbReference>